<keyword evidence="3" id="KW-1185">Reference proteome</keyword>
<dbReference type="AlphaFoldDB" id="A0A2K1J6P5"/>
<reference evidence="1 3" key="2">
    <citation type="journal article" date="2018" name="Plant J.">
        <title>The Physcomitrella patens chromosome-scale assembly reveals moss genome structure and evolution.</title>
        <authorList>
            <person name="Lang D."/>
            <person name="Ullrich K.K."/>
            <person name="Murat F."/>
            <person name="Fuchs J."/>
            <person name="Jenkins J."/>
            <person name="Haas F.B."/>
            <person name="Piednoel M."/>
            <person name="Gundlach H."/>
            <person name="Van Bel M."/>
            <person name="Meyberg R."/>
            <person name="Vives C."/>
            <person name="Morata J."/>
            <person name="Symeonidi A."/>
            <person name="Hiss M."/>
            <person name="Muchero W."/>
            <person name="Kamisugi Y."/>
            <person name="Saleh O."/>
            <person name="Blanc G."/>
            <person name="Decker E.L."/>
            <person name="van Gessel N."/>
            <person name="Grimwood J."/>
            <person name="Hayes R.D."/>
            <person name="Graham S.W."/>
            <person name="Gunter L.E."/>
            <person name="McDaniel S.F."/>
            <person name="Hoernstein S.N.W."/>
            <person name="Larsson A."/>
            <person name="Li F.W."/>
            <person name="Perroud P.F."/>
            <person name="Phillips J."/>
            <person name="Ranjan P."/>
            <person name="Rokshar D.S."/>
            <person name="Rothfels C.J."/>
            <person name="Schneider L."/>
            <person name="Shu S."/>
            <person name="Stevenson D.W."/>
            <person name="Thummler F."/>
            <person name="Tillich M."/>
            <person name="Villarreal Aguilar J.C."/>
            <person name="Widiez T."/>
            <person name="Wong G.K."/>
            <person name="Wymore A."/>
            <person name="Zhang Y."/>
            <person name="Zimmer A.D."/>
            <person name="Quatrano R.S."/>
            <person name="Mayer K.F.X."/>
            <person name="Goodstein D."/>
            <person name="Casacuberta J.M."/>
            <person name="Vandepoele K."/>
            <person name="Reski R."/>
            <person name="Cuming A.C."/>
            <person name="Tuskan G.A."/>
            <person name="Maumus F."/>
            <person name="Salse J."/>
            <person name="Schmutz J."/>
            <person name="Rensing S.A."/>
        </authorList>
    </citation>
    <scope>NUCLEOTIDE SEQUENCE [LARGE SCALE GENOMIC DNA]</scope>
    <source>
        <strain evidence="2 3">cv. Gransden 2004</strain>
    </source>
</reference>
<protein>
    <submittedName>
        <fullName evidence="1 2">Uncharacterized protein</fullName>
    </submittedName>
</protein>
<gene>
    <name evidence="1" type="ORF">PHYPA_020307</name>
</gene>
<organism evidence="1">
    <name type="scientific">Physcomitrium patens</name>
    <name type="common">Spreading-leaved earth moss</name>
    <name type="synonym">Physcomitrella patens</name>
    <dbReference type="NCBI Taxonomy" id="3218"/>
    <lineage>
        <taxon>Eukaryota</taxon>
        <taxon>Viridiplantae</taxon>
        <taxon>Streptophyta</taxon>
        <taxon>Embryophyta</taxon>
        <taxon>Bryophyta</taxon>
        <taxon>Bryophytina</taxon>
        <taxon>Bryopsida</taxon>
        <taxon>Funariidae</taxon>
        <taxon>Funariales</taxon>
        <taxon>Funariaceae</taxon>
        <taxon>Physcomitrium</taxon>
    </lineage>
</organism>
<accession>A0A2K1J6P5</accession>
<evidence type="ECO:0000313" key="3">
    <source>
        <dbReference type="Proteomes" id="UP000006727"/>
    </source>
</evidence>
<evidence type="ECO:0000313" key="2">
    <source>
        <dbReference type="EnsemblPlants" id="PAC:32985210.CDS.1"/>
    </source>
</evidence>
<reference evidence="2" key="3">
    <citation type="submission" date="2020-12" db="UniProtKB">
        <authorList>
            <consortium name="EnsemblPlants"/>
        </authorList>
    </citation>
    <scope>IDENTIFICATION</scope>
</reference>
<name>A0A2K1J6P5_PHYPA</name>
<dbReference type="EMBL" id="ABEU02000016">
    <property type="protein sequence ID" value="PNR37200.1"/>
    <property type="molecule type" value="Genomic_DNA"/>
</dbReference>
<dbReference type="Gramene" id="Pp3c16_1340V3.1">
    <property type="protein sequence ID" value="PAC:32985210.CDS.1"/>
    <property type="gene ID" value="Pp3c16_1340"/>
</dbReference>
<dbReference type="InParanoid" id="A0A2K1J6P5"/>
<reference evidence="1 3" key="1">
    <citation type="journal article" date="2008" name="Science">
        <title>The Physcomitrella genome reveals evolutionary insights into the conquest of land by plants.</title>
        <authorList>
            <person name="Rensing S."/>
            <person name="Lang D."/>
            <person name="Zimmer A."/>
            <person name="Terry A."/>
            <person name="Salamov A."/>
            <person name="Shapiro H."/>
            <person name="Nishiyama T."/>
            <person name="Perroud P.-F."/>
            <person name="Lindquist E."/>
            <person name="Kamisugi Y."/>
            <person name="Tanahashi T."/>
            <person name="Sakakibara K."/>
            <person name="Fujita T."/>
            <person name="Oishi K."/>
            <person name="Shin-I T."/>
            <person name="Kuroki Y."/>
            <person name="Toyoda A."/>
            <person name="Suzuki Y."/>
            <person name="Hashimoto A."/>
            <person name="Yamaguchi K."/>
            <person name="Sugano A."/>
            <person name="Kohara Y."/>
            <person name="Fujiyama A."/>
            <person name="Anterola A."/>
            <person name="Aoki S."/>
            <person name="Ashton N."/>
            <person name="Barbazuk W.B."/>
            <person name="Barker E."/>
            <person name="Bennetzen J."/>
            <person name="Bezanilla M."/>
            <person name="Blankenship R."/>
            <person name="Cho S.H."/>
            <person name="Dutcher S."/>
            <person name="Estelle M."/>
            <person name="Fawcett J.A."/>
            <person name="Gundlach H."/>
            <person name="Hanada K."/>
            <person name="Heyl A."/>
            <person name="Hicks K.A."/>
            <person name="Hugh J."/>
            <person name="Lohr M."/>
            <person name="Mayer K."/>
            <person name="Melkozernov A."/>
            <person name="Murata T."/>
            <person name="Nelson D."/>
            <person name="Pils B."/>
            <person name="Prigge M."/>
            <person name="Reiss B."/>
            <person name="Renner T."/>
            <person name="Rombauts S."/>
            <person name="Rushton P."/>
            <person name="Sanderfoot A."/>
            <person name="Schween G."/>
            <person name="Shiu S.-H."/>
            <person name="Stueber K."/>
            <person name="Theodoulou F.L."/>
            <person name="Tu H."/>
            <person name="Van de Peer Y."/>
            <person name="Verrier P.J."/>
            <person name="Waters E."/>
            <person name="Wood A."/>
            <person name="Yang L."/>
            <person name="Cove D."/>
            <person name="Cuming A."/>
            <person name="Hasebe M."/>
            <person name="Lucas S."/>
            <person name="Mishler D.B."/>
            <person name="Reski R."/>
            <person name="Grigoriev I."/>
            <person name="Quatrano R.S."/>
            <person name="Boore J.L."/>
        </authorList>
    </citation>
    <scope>NUCLEOTIDE SEQUENCE [LARGE SCALE GENOMIC DNA]</scope>
    <source>
        <strain evidence="2 3">cv. Gransden 2004</strain>
    </source>
</reference>
<dbReference type="Proteomes" id="UP000006727">
    <property type="component" value="Chromosome 16"/>
</dbReference>
<dbReference type="EnsemblPlants" id="Pp3c16_1340V3.1">
    <property type="protein sequence ID" value="PAC:32985210.CDS.1"/>
    <property type="gene ID" value="Pp3c16_1340"/>
</dbReference>
<proteinExistence type="predicted"/>
<evidence type="ECO:0000313" key="1">
    <source>
        <dbReference type="EMBL" id="PNR37200.1"/>
    </source>
</evidence>
<sequence length="101" mass="11381">MYLVVTYLSSYKEKKVGCMSTGIEDFRSSSIWLKPSCENPSSNFLCFLRIYLDSQVPTPVCLCDVRTSDVVQDDQFNANVANFGVSRAVEPEAIHDFTNIQ</sequence>